<feature type="compositionally biased region" description="Basic and acidic residues" evidence="1">
    <location>
        <begin position="157"/>
        <end position="181"/>
    </location>
</feature>
<dbReference type="EMBL" id="FNRY01000001">
    <property type="protein sequence ID" value="SEB40707.1"/>
    <property type="molecule type" value="Genomic_DNA"/>
</dbReference>
<keyword evidence="2" id="KW-0472">Membrane</keyword>
<evidence type="ECO:0000313" key="3">
    <source>
        <dbReference type="EMBL" id="SEB40707.1"/>
    </source>
</evidence>
<feature type="transmembrane region" description="Helical" evidence="2">
    <location>
        <begin position="373"/>
        <end position="396"/>
    </location>
</feature>
<reference evidence="3 4" key="1">
    <citation type="submission" date="2016-10" db="EMBL/GenBank/DDBJ databases">
        <authorList>
            <person name="de Groot N.N."/>
        </authorList>
    </citation>
    <scope>NUCLEOTIDE SEQUENCE [LARGE SCALE GENOMIC DNA]</scope>
    <source>
        <strain evidence="3 4">DSM 21799</strain>
    </source>
</reference>
<feature type="compositionally biased region" description="Basic and acidic residues" evidence="1">
    <location>
        <begin position="213"/>
        <end position="224"/>
    </location>
</feature>
<feature type="region of interest" description="Disordered" evidence="1">
    <location>
        <begin position="1"/>
        <end position="256"/>
    </location>
</feature>
<organism evidence="3 4">
    <name type="scientific">Paramicrobacterium humi</name>
    <dbReference type="NCBI Taxonomy" id="640635"/>
    <lineage>
        <taxon>Bacteria</taxon>
        <taxon>Bacillati</taxon>
        <taxon>Actinomycetota</taxon>
        <taxon>Actinomycetes</taxon>
        <taxon>Micrococcales</taxon>
        <taxon>Microbacteriaceae</taxon>
        <taxon>Paramicrobacterium</taxon>
    </lineage>
</organism>
<sequence>MSDPNSSPAPRPEDNARPVGDSTPLPDEPQVPSEPEPQPTTPVEPNPVAPDEPSPTAPQTPSPEPVAPDIPGAPEPAPTTPQPSPSSPEPDQPGPLDPGAPAASSQAPDAATRAVPTAGGRSDDFDAPDDTQSPEDREAATAAAIARNSGSDPATDAEAHHEHRMTDAYDERAVSDEHRLTASEPAPAETPRAENAPVSYEQTPDTVNGDDTDTVRHEPTREETPTYAATTVPADEADRDAEPGGTAQYVQAPEEPTRRGNRGFGILISVLQAIIFAAVFYGVLLLLDYLAGTNLDYVGTLLSPLFLITVAMFFIGLVIVSLLVNRAGWGVWILLGLLVAVFAYVGAIGGSLAQDAMSVPSNRVWQYILDHLLTWPTVVAFVLGREVPIWFGAWIARRGRRVHERNIAEHDEYQRQLDEGPYGRA</sequence>
<dbReference type="STRING" id="640635.SAMN04489806_0463"/>
<dbReference type="AlphaFoldDB" id="A0A1H4J399"/>
<keyword evidence="4" id="KW-1185">Reference proteome</keyword>
<feature type="compositionally biased region" description="Low complexity" evidence="1">
    <location>
        <begin position="100"/>
        <end position="114"/>
    </location>
</feature>
<dbReference type="Proteomes" id="UP000199183">
    <property type="component" value="Unassembled WGS sequence"/>
</dbReference>
<dbReference type="OrthoDB" id="5109074at2"/>
<gene>
    <name evidence="3" type="ORF">SAMN04489806_0463</name>
</gene>
<evidence type="ECO:0000256" key="2">
    <source>
        <dbReference type="SAM" id="Phobius"/>
    </source>
</evidence>
<accession>A0A1H4J399</accession>
<feature type="transmembrane region" description="Helical" evidence="2">
    <location>
        <begin position="304"/>
        <end position="324"/>
    </location>
</feature>
<feature type="compositionally biased region" description="Pro residues" evidence="1">
    <location>
        <begin position="26"/>
        <end position="98"/>
    </location>
</feature>
<protein>
    <submittedName>
        <fullName evidence="3">Uncharacterized protein</fullName>
    </submittedName>
</protein>
<name>A0A1H4J399_9MICO</name>
<proteinExistence type="predicted"/>
<keyword evidence="2" id="KW-1133">Transmembrane helix</keyword>
<dbReference type="RefSeq" id="WP_091179426.1">
    <property type="nucleotide sequence ID" value="NZ_FNRY01000001.1"/>
</dbReference>
<feature type="transmembrane region" description="Helical" evidence="2">
    <location>
        <begin position="264"/>
        <end position="284"/>
    </location>
</feature>
<evidence type="ECO:0000313" key="4">
    <source>
        <dbReference type="Proteomes" id="UP000199183"/>
    </source>
</evidence>
<keyword evidence="2" id="KW-0812">Transmembrane</keyword>
<evidence type="ECO:0000256" key="1">
    <source>
        <dbReference type="SAM" id="MobiDB-lite"/>
    </source>
</evidence>
<feature type="transmembrane region" description="Helical" evidence="2">
    <location>
        <begin position="331"/>
        <end position="353"/>
    </location>
</feature>